<dbReference type="EMBL" id="LSMT01000791">
    <property type="protein sequence ID" value="PFX14362.1"/>
    <property type="molecule type" value="Genomic_DNA"/>
</dbReference>
<accession>A0A2B4RDN8</accession>
<evidence type="ECO:0000313" key="2">
    <source>
        <dbReference type="EMBL" id="PFX14362.1"/>
    </source>
</evidence>
<feature type="region of interest" description="Disordered" evidence="1">
    <location>
        <begin position="65"/>
        <end position="135"/>
    </location>
</feature>
<comment type="caution">
    <text evidence="2">The sequence shown here is derived from an EMBL/GenBank/DDBJ whole genome shotgun (WGS) entry which is preliminary data.</text>
</comment>
<gene>
    <name evidence="2" type="ORF">AWC38_SpisGene21484</name>
</gene>
<dbReference type="AlphaFoldDB" id="A0A2B4RDN8"/>
<evidence type="ECO:0000256" key="1">
    <source>
        <dbReference type="SAM" id="MobiDB-lite"/>
    </source>
</evidence>
<keyword evidence="3" id="KW-1185">Reference proteome</keyword>
<protein>
    <submittedName>
        <fullName evidence="2">Uncharacterized protein</fullName>
    </submittedName>
</protein>
<evidence type="ECO:0000313" key="3">
    <source>
        <dbReference type="Proteomes" id="UP000225706"/>
    </source>
</evidence>
<organism evidence="2 3">
    <name type="scientific">Stylophora pistillata</name>
    <name type="common">Smooth cauliflower coral</name>
    <dbReference type="NCBI Taxonomy" id="50429"/>
    <lineage>
        <taxon>Eukaryota</taxon>
        <taxon>Metazoa</taxon>
        <taxon>Cnidaria</taxon>
        <taxon>Anthozoa</taxon>
        <taxon>Hexacorallia</taxon>
        <taxon>Scleractinia</taxon>
        <taxon>Astrocoeniina</taxon>
        <taxon>Pocilloporidae</taxon>
        <taxon>Stylophora</taxon>
    </lineage>
</organism>
<proteinExistence type="predicted"/>
<name>A0A2B4RDN8_STYPI</name>
<dbReference type="Proteomes" id="UP000225706">
    <property type="component" value="Unassembled WGS sequence"/>
</dbReference>
<reference evidence="3" key="1">
    <citation type="journal article" date="2017" name="bioRxiv">
        <title>Comparative analysis of the genomes of Stylophora pistillata and Acropora digitifera provides evidence for extensive differences between species of corals.</title>
        <authorList>
            <person name="Voolstra C.R."/>
            <person name="Li Y."/>
            <person name="Liew Y.J."/>
            <person name="Baumgarten S."/>
            <person name="Zoccola D."/>
            <person name="Flot J.-F."/>
            <person name="Tambutte S."/>
            <person name="Allemand D."/>
            <person name="Aranda M."/>
        </authorList>
    </citation>
    <scope>NUCLEOTIDE SEQUENCE [LARGE SCALE GENOMIC DNA]</scope>
</reference>
<sequence>MERLERYIDVEIMMLEYYMEPVDEFIENNDCLEIEIAFKLEVQSNGDQGVEMEAGYSSADHQYAAAGPNASYRASKPSSLPPVTYEVANRRSEGRRGNGASEPKEPLPQYAVVDKTKKKKRTPKPGELQYAELGELTGPRQKAVLPRVSGTDTVYSDIRA</sequence>